<dbReference type="SUPFAM" id="SSF48008">
    <property type="entry name" value="GntR ligand-binding domain-like"/>
    <property type="match status" value="1"/>
</dbReference>
<dbReference type="PANTHER" id="PTHR43537">
    <property type="entry name" value="TRANSCRIPTIONAL REGULATOR, GNTR FAMILY"/>
    <property type="match status" value="1"/>
</dbReference>
<feature type="domain" description="HTH gntR-type" evidence="4">
    <location>
        <begin position="8"/>
        <end position="75"/>
    </location>
</feature>
<dbReference type="SMART" id="SM00895">
    <property type="entry name" value="FCD"/>
    <property type="match status" value="1"/>
</dbReference>
<dbReference type="Gene3D" id="1.20.120.530">
    <property type="entry name" value="GntR ligand-binding domain-like"/>
    <property type="match status" value="1"/>
</dbReference>
<sequence>MDMSLKTKTITTAAYERLKADICSGKYKAGQHLLEKELCNDLEVSRTPIRDALVRLQEEGLVISKPHRGVFVRKLTEKDIRDYYETRAVLEGLGAKLAALNMTNEHKRYFENLMEDMKFALSEKGDNHKIIALNNALHDYIFKVADNDVLDKMRRTLSWSIALIRATSWINENRKFEVFEEHVKIIKGIVEKQPEEAKVAAEDHIYKAWESAASNLSNLSDEEED</sequence>
<dbReference type="Pfam" id="PF07729">
    <property type="entry name" value="FCD"/>
    <property type="match status" value="1"/>
</dbReference>
<keyword evidence="3" id="KW-0804">Transcription</keyword>
<dbReference type="AlphaFoldDB" id="A0A494YX05"/>
<dbReference type="InterPro" id="IPR036390">
    <property type="entry name" value="WH_DNA-bd_sf"/>
</dbReference>
<dbReference type="GO" id="GO:0003700">
    <property type="term" value="F:DNA-binding transcription factor activity"/>
    <property type="evidence" value="ECO:0007669"/>
    <property type="project" value="InterPro"/>
</dbReference>
<dbReference type="EMBL" id="RBZO01000018">
    <property type="protein sequence ID" value="RKQ14747.1"/>
    <property type="molecule type" value="Genomic_DNA"/>
</dbReference>
<dbReference type="Pfam" id="PF00392">
    <property type="entry name" value="GntR"/>
    <property type="match status" value="1"/>
</dbReference>
<dbReference type="PROSITE" id="PS50949">
    <property type="entry name" value="HTH_GNTR"/>
    <property type="match status" value="1"/>
</dbReference>
<reference evidence="5 6" key="1">
    <citation type="journal article" date="2015" name="Antonie Van Leeuwenhoek">
        <title>Oceanobacillus bengalensis sp. nov., a bacterium isolated from seawater of the Bay of Bengal.</title>
        <authorList>
            <person name="Yongchang O."/>
            <person name="Xiang W."/>
            <person name="Wang G."/>
        </authorList>
    </citation>
    <scope>NUCLEOTIDE SEQUENCE [LARGE SCALE GENOMIC DNA]</scope>
    <source>
        <strain evidence="5 6">MCCC 1K00260</strain>
    </source>
</reference>
<dbReference type="GO" id="GO:0003677">
    <property type="term" value="F:DNA binding"/>
    <property type="evidence" value="ECO:0007669"/>
    <property type="project" value="UniProtKB-KW"/>
</dbReference>
<dbReference type="InterPro" id="IPR011711">
    <property type="entry name" value="GntR_C"/>
</dbReference>
<protein>
    <submittedName>
        <fullName evidence="5">GntR family transcriptional regulator</fullName>
    </submittedName>
</protein>
<dbReference type="InterPro" id="IPR008920">
    <property type="entry name" value="TF_FadR/GntR_C"/>
</dbReference>
<evidence type="ECO:0000256" key="3">
    <source>
        <dbReference type="ARBA" id="ARBA00023163"/>
    </source>
</evidence>
<evidence type="ECO:0000259" key="4">
    <source>
        <dbReference type="PROSITE" id="PS50949"/>
    </source>
</evidence>
<dbReference type="PANTHER" id="PTHR43537:SF24">
    <property type="entry name" value="GLUCONATE OPERON TRANSCRIPTIONAL REPRESSOR"/>
    <property type="match status" value="1"/>
</dbReference>
<dbReference type="InterPro" id="IPR000524">
    <property type="entry name" value="Tscrpt_reg_HTH_GntR"/>
</dbReference>
<keyword evidence="2" id="KW-0238">DNA-binding</keyword>
<evidence type="ECO:0000256" key="2">
    <source>
        <dbReference type="ARBA" id="ARBA00023125"/>
    </source>
</evidence>
<evidence type="ECO:0000313" key="6">
    <source>
        <dbReference type="Proteomes" id="UP000281813"/>
    </source>
</evidence>
<evidence type="ECO:0000313" key="5">
    <source>
        <dbReference type="EMBL" id="RKQ14747.1"/>
    </source>
</evidence>
<gene>
    <name evidence="5" type="ORF">D8M05_11905</name>
</gene>
<dbReference type="SUPFAM" id="SSF46785">
    <property type="entry name" value="Winged helix' DNA-binding domain"/>
    <property type="match status" value="1"/>
</dbReference>
<dbReference type="OrthoDB" id="574518at2"/>
<accession>A0A494YX05</accession>
<comment type="caution">
    <text evidence="5">The sequence shown here is derived from an EMBL/GenBank/DDBJ whole genome shotgun (WGS) entry which is preliminary data.</text>
</comment>
<evidence type="ECO:0000256" key="1">
    <source>
        <dbReference type="ARBA" id="ARBA00023015"/>
    </source>
</evidence>
<name>A0A494YX05_9BACI</name>
<keyword evidence="6" id="KW-1185">Reference proteome</keyword>
<dbReference type="SMART" id="SM00345">
    <property type="entry name" value="HTH_GNTR"/>
    <property type="match status" value="1"/>
</dbReference>
<dbReference type="Gene3D" id="1.10.10.10">
    <property type="entry name" value="Winged helix-like DNA-binding domain superfamily/Winged helix DNA-binding domain"/>
    <property type="match status" value="1"/>
</dbReference>
<organism evidence="5 6">
    <name type="scientific">Oceanobacillus bengalensis</name>
    <dbReference type="NCBI Taxonomy" id="1435466"/>
    <lineage>
        <taxon>Bacteria</taxon>
        <taxon>Bacillati</taxon>
        <taxon>Bacillota</taxon>
        <taxon>Bacilli</taxon>
        <taxon>Bacillales</taxon>
        <taxon>Bacillaceae</taxon>
        <taxon>Oceanobacillus</taxon>
    </lineage>
</organism>
<proteinExistence type="predicted"/>
<keyword evidence="1" id="KW-0805">Transcription regulation</keyword>
<dbReference type="Proteomes" id="UP000281813">
    <property type="component" value="Unassembled WGS sequence"/>
</dbReference>
<dbReference type="CDD" id="cd07377">
    <property type="entry name" value="WHTH_GntR"/>
    <property type="match status" value="1"/>
</dbReference>
<dbReference type="InterPro" id="IPR036388">
    <property type="entry name" value="WH-like_DNA-bd_sf"/>
</dbReference>